<dbReference type="Pfam" id="PF00356">
    <property type="entry name" value="LacI"/>
    <property type="match status" value="1"/>
</dbReference>
<dbReference type="InterPro" id="IPR046335">
    <property type="entry name" value="LacI/GalR-like_sensor"/>
</dbReference>
<sequence length="343" mass="36292">MSILDVSGGRVKVTTTIRQVAAAAGVSLATASRALSGSPAVVESTRKRVQQAADDLDYNPSRLGRSLVTGSTGNIGLIFPDISNPFYTQFLAELESVVAARDIGILIGDAHEDSHREASLLRQMVTQVDSLVLVSSRMTDAQITAAAVRLPVVLANRRLAPGSIVPELLSQIVIDVEPGFSAAVDHLYALGHRRLTYLDGPARSWSAREKRASLTRACARLGVDLSIVPVEKPDFESGRQVARHLDPNTTVVVAFNDQVALGVLSTCRDRGIVVPVNMSVVGCDDSLPIGLAWPALTTIDSSSRSLGALAAQAVLNPAVHRTGSVPTRLVVRESTGPARPSMV</sequence>
<keyword evidence="2" id="KW-0238">DNA-binding</keyword>
<dbReference type="GO" id="GO:0000976">
    <property type="term" value="F:transcription cis-regulatory region binding"/>
    <property type="evidence" value="ECO:0007669"/>
    <property type="project" value="TreeGrafter"/>
</dbReference>
<dbReference type="Proteomes" id="UP000297447">
    <property type="component" value="Unassembled WGS sequence"/>
</dbReference>
<keyword evidence="3" id="KW-0804">Transcription</keyword>
<dbReference type="Gene3D" id="3.40.50.2300">
    <property type="match status" value="2"/>
</dbReference>
<dbReference type="CDD" id="cd01392">
    <property type="entry name" value="HTH_LacI"/>
    <property type="match status" value="1"/>
</dbReference>
<dbReference type="SUPFAM" id="SSF53822">
    <property type="entry name" value="Periplasmic binding protein-like I"/>
    <property type="match status" value="1"/>
</dbReference>
<dbReference type="Gene3D" id="1.10.260.40">
    <property type="entry name" value="lambda repressor-like DNA-binding domains"/>
    <property type="match status" value="1"/>
</dbReference>
<evidence type="ECO:0000313" key="5">
    <source>
        <dbReference type="EMBL" id="TFD46879.1"/>
    </source>
</evidence>
<feature type="domain" description="HTH lacI-type" evidence="4">
    <location>
        <begin position="15"/>
        <end position="69"/>
    </location>
</feature>
<evidence type="ECO:0000256" key="2">
    <source>
        <dbReference type="ARBA" id="ARBA00023125"/>
    </source>
</evidence>
<proteinExistence type="predicted"/>
<dbReference type="AlphaFoldDB" id="A0A4R8ZV08"/>
<keyword evidence="1" id="KW-0805">Transcription regulation</keyword>
<dbReference type="PANTHER" id="PTHR30146">
    <property type="entry name" value="LACI-RELATED TRANSCRIPTIONAL REPRESSOR"/>
    <property type="match status" value="1"/>
</dbReference>
<dbReference type="PANTHER" id="PTHR30146:SF138">
    <property type="entry name" value="TRANSCRIPTIONAL REGULATORY PROTEIN"/>
    <property type="match status" value="1"/>
</dbReference>
<dbReference type="OrthoDB" id="3258243at2"/>
<dbReference type="Pfam" id="PF13377">
    <property type="entry name" value="Peripla_BP_3"/>
    <property type="match status" value="1"/>
</dbReference>
<accession>A0A4R8ZV08</accession>
<reference evidence="5 6" key="1">
    <citation type="submission" date="2019-03" db="EMBL/GenBank/DDBJ databases">
        <title>Genomics of glacier-inhabiting Cryobacterium strains.</title>
        <authorList>
            <person name="Liu Q."/>
            <person name="Xin Y.-H."/>
        </authorList>
    </citation>
    <scope>NUCLEOTIDE SEQUENCE [LARGE SCALE GENOMIC DNA]</scope>
    <source>
        <strain evidence="5 6">Hh14</strain>
    </source>
</reference>
<protein>
    <submittedName>
        <fullName evidence="5">LacI family transcriptional regulator</fullName>
    </submittedName>
</protein>
<dbReference type="PROSITE" id="PS50932">
    <property type="entry name" value="HTH_LACI_2"/>
    <property type="match status" value="1"/>
</dbReference>
<dbReference type="SMART" id="SM00354">
    <property type="entry name" value="HTH_LACI"/>
    <property type="match status" value="1"/>
</dbReference>
<gene>
    <name evidence="5" type="ORF">E3T55_15995</name>
</gene>
<organism evidence="5 6">
    <name type="scientific">Cryobacterium frigoriphilum</name>
    <dbReference type="NCBI Taxonomy" id="1259150"/>
    <lineage>
        <taxon>Bacteria</taxon>
        <taxon>Bacillati</taxon>
        <taxon>Actinomycetota</taxon>
        <taxon>Actinomycetes</taxon>
        <taxon>Micrococcales</taxon>
        <taxon>Microbacteriaceae</taxon>
        <taxon>Cryobacterium</taxon>
    </lineage>
</organism>
<evidence type="ECO:0000256" key="3">
    <source>
        <dbReference type="ARBA" id="ARBA00023163"/>
    </source>
</evidence>
<dbReference type="SUPFAM" id="SSF47413">
    <property type="entry name" value="lambda repressor-like DNA-binding domains"/>
    <property type="match status" value="1"/>
</dbReference>
<evidence type="ECO:0000256" key="1">
    <source>
        <dbReference type="ARBA" id="ARBA00023015"/>
    </source>
</evidence>
<name>A0A4R8ZV08_9MICO</name>
<dbReference type="CDD" id="cd06267">
    <property type="entry name" value="PBP1_LacI_sugar_binding-like"/>
    <property type="match status" value="1"/>
</dbReference>
<evidence type="ECO:0000313" key="6">
    <source>
        <dbReference type="Proteomes" id="UP000297447"/>
    </source>
</evidence>
<dbReference type="InterPro" id="IPR028082">
    <property type="entry name" value="Peripla_BP_I"/>
</dbReference>
<comment type="caution">
    <text evidence="5">The sequence shown here is derived from an EMBL/GenBank/DDBJ whole genome shotgun (WGS) entry which is preliminary data.</text>
</comment>
<dbReference type="InterPro" id="IPR000843">
    <property type="entry name" value="HTH_LacI"/>
</dbReference>
<dbReference type="InterPro" id="IPR010982">
    <property type="entry name" value="Lambda_DNA-bd_dom_sf"/>
</dbReference>
<evidence type="ECO:0000259" key="4">
    <source>
        <dbReference type="PROSITE" id="PS50932"/>
    </source>
</evidence>
<keyword evidence="6" id="KW-1185">Reference proteome</keyword>
<dbReference type="EMBL" id="SOHE01000069">
    <property type="protein sequence ID" value="TFD46879.1"/>
    <property type="molecule type" value="Genomic_DNA"/>
</dbReference>
<dbReference type="GO" id="GO:0003700">
    <property type="term" value="F:DNA-binding transcription factor activity"/>
    <property type="evidence" value="ECO:0007669"/>
    <property type="project" value="TreeGrafter"/>
</dbReference>